<organism evidence="2 3">
    <name type="scientific">Ottowia thiooxydans</name>
    <dbReference type="NCBI Taxonomy" id="219182"/>
    <lineage>
        <taxon>Bacteria</taxon>
        <taxon>Pseudomonadati</taxon>
        <taxon>Pseudomonadota</taxon>
        <taxon>Betaproteobacteria</taxon>
        <taxon>Burkholderiales</taxon>
        <taxon>Comamonadaceae</taxon>
        <taxon>Ottowia</taxon>
    </lineage>
</organism>
<dbReference type="InterPro" id="IPR008927">
    <property type="entry name" value="6-PGluconate_DH-like_C_sf"/>
</dbReference>
<dbReference type="SUPFAM" id="SSF48179">
    <property type="entry name" value="6-phosphogluconate dehydrogenase C-terminal domain-like"/>
    <property type="match status" value="1"/>
</dbReference>
<dbReference type="InterPro" id="IPR006108">
    <property type="entry name" value="3HC_DH_C"/>
</dbReference>
<dbReference type="EC" id="1.1.1.157" evidence="2"/>
<keyword evidence="3" id="KW-1185">Reference proteome</keyword>
<dbReference type="EMBL" id="JBEPSH010000018">
    <property type="protein sequence ID" value="MET4580438.1"/>
    <property type="molecule type" value="Genomic_DNA"/>
</dbReference>
<feature type="domain" description="3-hydroxyacyl-CoA dehydrogenase C-terminal" evidence="1">
    <location>
        <begin position="133"/>
        <end position="216"/>
    </location>
</feature>
<protein>
    <submittedName>
        <fullName evidence="2">3-hydroxybutyryl-CoA dehydrogenase</fullName>
        <ecNumber evidence="2">1.1.1.157</ecNumber>
    </submittedName>
</protein>
<evidence type="ECO:0000259" key="1">
    <source>
        <dbReference type="Pfam" id="PF00725"/>
    </source>
</evidence>
<keyword evidence="2" id="KW-0560">Oxidoreductase</keyword>
<dbReference type="Pfam" id="PF00725">
    <property type="entry name" value="3HCDH"/>
    <property type="match status" value="1"/>
</dbReference>
<accession>A0ABV2QIS9</accession>
<sequence>MLSYQIQAAGDSRSFPTPHALHAAADAKGSGLIITGCDAGAVFSQCKDFAARSFVAIELGTECLGVHTGESRGKEGSNVLGFARYRLGDAEPTELVELVRQPGTSADALAAARAAFESAGMVVAVCYDFPGRIVDRLIRPYFNAALRRLDEKLATADDLDKTLCLGLGYPEGPITLLERTGLVHHHDVSAALHAALGQESYSPARRAQVAKQRVERAT</sequence>
<comment type="caution">
    <text evidence="2">The sequence shown here is derived from an EMBL/GenBank/DDBJ whole genome shotgun (WGS) entry which is preliminary data.</text>
</comment>
<evidence type="ECO:0000313" key="3">
    <source>
        <dbReference type="Proteomes" id="UP001549320"/>
    </source>
</evidence>
<dbReference type="PANTHER" id="PTHR48075">
    <property type="entry name" value="3-HYDROXYACYL-COA DEHYDROGENASE FAMILY PROTEIN"/>
    <property type="match status" value="1"/>
</dbReference>
<dbReference type="GO" id="GO:0008691">
    <property type="term" value="F:3-hydroxybutyryl-CoA dehydrogenase activity"/>
    <property type="evidence" value="ECO:0007669"/>
    <property type="project" value="UniProtKB-EC"/>
</dbReference>
<reference evidence="2 3" key="1">
    <citation type="submission" date="2024-06" db="EMBL/GenBank/DDBJ databases">
        <title>Sorghum-associated microbial communities from plants grown in Nebraska, USA.</title>
        <authorList>
            <person name="Schachtman D."/>
        </authorList>
    </citation>
    <scope>NUCLEOTIDE SEQUENCE [LARGE SCALE GENOMIC DNA]</scope>
    <source>
        <strain evidence="2 3">2709</strain>
    </source>
</reference>
<proteinExistence type="predicted"/>
<dbReference type="Proteomes" id="UP001549320">
    <property type="component" value="Unassembled WGS sequence"/>
</dbReference>
<gene>
    <name evidence="2" type="ORF">ABIE13_005579</name>
</gene>
<dbReference type="RefSeq" id="WP_354449373.1">
    <property type="nucleotide sequence ID" value="NZ_JBEPSH010000018.1"/>
</dbReference>
<evidence type="ECO:0000313" key="2">
    <source>
        <dbReference type="EMBL" id="MET4580438.1"/>
    </source>
</evidence>
<dbReference type="PANTHER" id="PTHR48075:SF5">
    <property type="entry name" value="3-HYDROXYBUTYRYL-COA DEHYDROGENASE"/>
    <property type="match status" value="1"/>
</dbReference>
<dbReference type="Gene3D" id="1.10.1040.50">
    <property type="match status" value="1"/>
</dbReference>
<name>A0ABV2QIS9_9BURK</name>